<dbReference type="NCBIfam" id="NF005559">
    <property type="entry name" value="PRK07231.1"/>
    <property type="match status" value="1"/>
</dbReference>
<dbReference type="SMART" id="SM00822">
    <property type="entry name" value="PKS_KR"/>
    <property type="match status" value="1"/>
</dbReference>
<evidence type="ECO:0000256" key="3">
    <source>
        <dbReference type="ARBA" id="ARBA00023002"/>
    </source>
</evidence>
<dbReference type="EMBL" id="VYKL01000010">
    <property type="protein sequence ID" value="KAA9028464.1"/>
    <property type="molecule type" value="Genomic_DNA"/>
</dbReference>
<dbReference type="NCBIfam" id="NF009466">
    <property type="entry name" value="PRK12826.1-2"/>
    <property type="match status" value="1"/>
</dbReference>
<accession>A0A5J5I485</accession>
<dbReference type="PANTHER" id="PTHR42879:SF2">
    <property type="entry name" value="3-OXOACYL-[ACYL-CARRIER-PROTEIN] REDUCTASE FABG"/>
    <property type="match status" value="1"/>
</dbReference>
<feature type="domain" description="Ketoreductase" evidence="4">
    <location>
        <begin position="5"/>
        <end position="187"/>
    </location>
</feature>
<evidence type="ECO:0000256" key="1">
    <source>
        <dbReference type="ARBA" id="ARBA00006484"/>
    </source>
</evidence>
<evidence type="ECO:0000313" key="6">
    <source>
        <dbReference type="Proteomes" id="UP000326671"/>
    </source>
</evidence>
<keyword evidence="6" id="KW-1185">Reference proteome</keyword>
<dbReference type="InterPro" id="IPR020904">
    <property type="entry name" value="Sc_DH/Rdtase_CS"/>
</dbReference>
<keyword evidence="3 5" id="KW-0560">Oxidoreductase</keyword>
<dbReference type="CDD" id="cd05333">
    <property type="entry name" value="BKR_SDR_c"/>
    <property type="match status" value="1"/>
</dbReference>
<dbReference type="GO" id="GO:0032787">
    <property type="term" value="P:monocarboxylic acid metabolic process"/>
    <property type="evidence" value="ECO:0007669"/>
    <property type="project" value="UniProtKB-ARBA"/>
</dbReference>
<dbReference type="EC" id="1.1.1.100" evidence="5"/>
<dbReference type="PROSITE" id="PS00061">
    <property type="entry name" value="ADH_SHORT"/>
    <property type="match status" value="1"/>
</dbReference>
<dbReference type="InterPro" id="IPR057326">
    <property type="entry name" value="KR_dom"/>
</dbReference>
<dbReference type="InterPro" id="IPR002347">
    <property type="entry name" value="SDR_fam"/>
</dbReference>
<name>A0A5J5I485_9BACI</name>
<protein>
    <submittedName>
        <fullName evidence="5">3-oxoacyl-ACP reductase FabG</fullName>
        <ecNumber evidence="5">1.1.1.100</ecNumber>
    </submittedName>
</protein>
<dbReference type="InterPro" id="IPR050259">
    <property type="entry name" value="SDR"/>
</dbReference>
<dbReference type="Gene3D" id="3.40.50.720">
    <property type="entry name" value="NAD(P)-binding Rossmann-like Domain"/>
    <property type="match status" value="1"/>
</dbReference>
<keyword evidence="2" id="KW-0521">NADP</keyword>
<dbReference type="PRINTS" id="PR00080">
    <property type="entry name" value="SDRFAMILY"/>
</dbReference>
<reference evidence="5 6" key="1">
    <citation type="submission" date="2019-09" db="EMBL/GenBank/DDBJ databases">
        <title>Whole genome sequences of isolates from the Mars Exploration Rovers.</title>
        <authorList>
            <person name="Seuylemezian A."/>
            <person name="Vaishampayan P."/>
        </authorList>
    </citation>
    <scope>NUCLEOTIDE SEQUENCE [LARGE SCALE GENOMIC DNA]</scope>
    <source>
        <strain evidence="5 6">MER_TA_151</strain>
    </source>
</reference>
<dbReference type="Proteomes" id="UP000326671">
    <property type="component" value="Unassembled WGS sequence"/>
</dbReference>
<evidence type="ECO:0000259" key="4">
    <source>
        <dbReference type="SMART" id="SM00822"/>
    </source>
</evidence>
<comment type="caution">
    <text evidence="5">The sequence shown here is derived from an EMBL/GenBank/DDBJ whole genome shotgun (WGS) entry which is preliminary data.</text>
</comment>
<evidence type="ECO:0000313" key="5">
    <source>
        <dbReference type="EMBL" id="KAA9028464.1"/>
    </source>
</evidence>
<dbReference type="PANTHER" id="PTHR42879">
    <property type="entry name" value="3-OXOACYL-(ACYL-CARRIER-PROTEIN) REDUCTASE"/>
    <property type="match status" value="1"/>
</dbReference>
<gene>
    <name evidence="5" type="primary">fabG</name>
    <name evidence="5" type="ORF">F4V44_04105</name>
</gene>
<sequence length="248" mass="26240">MLQGRAAIITGSSQGIGAGLAKYFAKQGAMVVVNYPFESEAEKAKMVVAEITDAGGKAIAIKANVADEFEVIQMMDETVKAFGQLDILINNAGITKDSSFKKMTVENFKLVMDTNLVGTFITCKAAAEIMAEQGYGRIVNMSSIAGLQGNFGQANYAASKAGVIGLTKTAAIEYAKKGVTVNAIAPGFVRTPMTDQIPEEVRNNMIQSIPVKRMGEPEDIAATAAFLASKEAGYITGQVLSVNGGWYM</sequence>
<dbReference type="SUPFAM" id="SSF51735">
    <property type="entry name" value="NAD(P)-binding Rossmann-fold domains"/>
    <property type="match status" value="1"/>
</dbReference>
<organism evidence="5 6">
    <name type="scientific">Niallia endozanthoxylica</name>
    <dbReference type="NCBI Taxonomy" id="2036016"/>
    <lineage>
        <taxon>Bacteria</taxon>
        <taxon>Bacillati</taxon>
        <taxon>Bacillota</taxon>
        <taxon>Bacilli</taxon>
        <taxon>Bacillales</taxon>
        <taxon>Bacillaceae</taxon>
        <taxon>Niallia</taxon>
    </lineage>
</organism>
<dbReference type="PRINTS" id="PR00081">
    <property type="entry name" value="GDHRDH"/>
</dbReference>
<dbReference type="Pfam" id="PF13561">
    <property type="entry name" value="adh_short_C2"/>
    <property type="match status" value="1"/>
</dbReference>
<dbReference type="NCBIfam" id="NF004198">
    <property type="entry name" value="PRK05653.1-3"/>
    <property type="match status" value="1"/>
</dbReference>
<evidence type="ECO:0000256" key="2">
    <source>
        <dbReference type="ARBA" id="ARBA00022857"/>
    </source>
</evidence>
<comment type="similarity">
    <text evidence="1">Belongs to the short-chain dehydrogenases/reductases (SDR) family.</text>
</comment>
<dbReference type="OrthoDB" id="9803333at2"/>
<dbReference type="GO" id="GO:0004316">
    <property type="term" value="F:3-oxoacyl-[acyl-carrier-protein] reductase (NADPH) activity"/>
    <property type="evidence" value="ECO:0007669"/>
    <property type="project" value="UniProtKB-EC"/>
</dbReference>
<dbReference type="FunFam" id="3.40.50.720:FF:000115">
    <property type="entry name" value="3-oxoacyl-[acyl-carrier-protein] reductase FabG"/>
    <property type="match status" value="1"/>
</dbReference>
<dbReference type="AlphaFoldDB" id="A0A5J5I485"/>
<dbReference type="RefSeq" id="WP_150438716.1">
    <property type="nucleotide sequence ID" value="NZ_VYKL01000010.1"/>
</dbReference>
<proteinExistence type="inferred from homology"/>
<dbReference type="InterPro" id="IPR036291">
    <property type="entry name" value="NAD(P)-bd_dom_sf"/>
</dbReference>